<dbReference type="SUPFAM" id="SSF54593">
    <property type="entry name" value="Glyoxalase/Bleomycin resistance protein/Dihydroxybiphenyl dioxygenase"/>
    <property type="match status" value="1"/>
</dbReference>
<name>A0ABT6ZFH7_9MICO</name>
<dbReference type="InterPro" id="IPR029068">
    <property type="entry name" value="Glyas_Bleomycin-R_OHBP_Dase"/>
</dbReference>
<comment type="caution">
    <text evidence="2">The sequence shown here is derived from an EMBL/GenBank/DDBJ whole genome shotgun (WGS) entry which is preliminary data.</text>
</comment>
<dbReference type="PANTHER" id="PTHR33990">
    <property type="entry name" value="PROTEIN YJDN-RELATED"/>
    <property type="match status" value="1"/>
</dbReference>
<proteinExistence type="predicted"/>
<sequence length="141" mass="15239">MPLSLNPYLSFRDNAREAMTFYQSVLGGELVFDEFGSIPEMAPEGEGHLIMHAQLTTDDGMVLMASDSPASMPYTAPAGFSVSISGDDEAQLQSYWDALSAGGTVVMPYETPPWGGTFGMFTDRFGIDWMIAYFAGEPGAQ</sequence>
<dbReference type="Gene3D" id="3.10.180.10">
    <property type="entry name" value="2,3-Dihydroxybiphenyl 1,2-Dioxygenase, domain 1"/>
    <property type="match status" value="1"/>
</dbReference>
<organism evidence="2 3">
    <name type="scientific">Microbacterium dauci</name>
    <dbReference type="NCBI Taxonomy" id="3048008"/>
    <lineage>
        <taxon>Bacteria</taxon>
        <taxon>Bacillati</taxon>
        <taxon>Actinomycetota</taxon>
        <taxon>Actinomycetes</taxon>
        <taxon>Micrococcales</taxon>
        <taxon>Microbacteriaceae</taxon>
        <taxon>Microbacterium</taxon>
    </lineage>
</organism>
<dbReference type="InterPro" id="IPR028973">
    <property type="entry name" value="PhnB-like"/>
</dbReference>
<dbReference type="InterPro" id="IPR004360">
    <property type="entry name" value="Glyas_Fos-R_dOase_dom"/>
</dbReference>
<protein>
    <submittedName>
        <fullName evidence="2">VOC family protein</fullName>
    </submittedName>
</protein>
<accession>A0ABT6ZFH7</accession>
<evidence type="ECO:0000313" key="3">
    <source>
        <dbReference type="Proteomes" id="UP001321481"/>
    </source>
</evidence>
<evidence type="ECO:0000313" key="2">
    <source>
        <dbReference type="EMBL" id="MDJ1114673.1"/>
    </source>
</evidence>
<dbReference type="EMBL" id="JASJND010000006">
    <property type="protein sequence ID" value="MDJ1114673.1"/>
    <property type="molecule type" value="Genomic_DNA"/>
</dbReference>
<dbReference type="Pfam" id="PF00903">
    <property type="entry name" value="Glyoxalase"/>
    <property type="match status" value="1"/>
</dbReference>
<gene>
    <name evidence="2" type="ORF">QNI14_09420</name>
</gene>
<reference evidence="2 3" key="1">
    <citation type="submission" date="2023-05" db="EMBL/GenBank/DDBJ databases">
        <title>Microbacterium dauci sp.nov., Isolated from Carrot Rhizosphere Soil.</title>
        <authorList>
            <person name="Xiao Z."/>
            <person name="Zheng J."/>
        </authorList>
    </citation>
    <scope>NUCLEOTIDE SEQUENCE [LARGE SCALE GENOMIC DNA]</scope>
    <source>
        <strain evidence="2 3">LX3-4</strain>
    </source>
</reference>
<evidence type="ECO:0000259" key="1">
    <source>
        <dbReference type="Pfam" id="PF00903"/>
    </source>
</evidence>
<dbReference type="Proteomes" id="UP001321481">
    <property type="component" value="Unassembled WGS sequence"/>
</dbReference>
<dbReference type="PANTHER" id="PTHR33990:SF1">
    <property type="entry name" value="PROTEIN YJDN"/>
    <property type="match status" value="1"/>
</dbReference>
<feature type="domain" description="Glyoxalase/fosfomycin resistance/dioxygenase" evidence="1">
    <location>
        <begin position="5"/>
        <end position="131"/>
    </location>
</feature>
<dbReference type="CDD" id="cd06588">
    <property type="entry name" value="PhnB_like"/>
    <property type="match status" value="1"/>
</dbReference>
<keyword evidence="3" id="KW-1185">Reference proteome</keyword>